<gene>
    <name evidence="7" type="ORF">PM10SUCC1_15600</name>
</gene>
<evidence type="ECO:0000256" key="1">
    <source>
        <dbReference type="ARBA" id="ARBA00004141"/>
    </source>
</evidence>
<keyword evidence="4 5" id="KW-0472">Membrane</keyword>
<feature type="domain" description="Sodium/calcium exchanger membrane region" evidence="6">
    <location>
        <begin position="179"/>
        <end position="325"/>
    </location>
</feature>
<feature type="domain" description="Sodium/calcium exchanger membrane region" evidence="6">
    <location>
        <begin position="4"/>
        <end position="145"/>
    </location>
</feature>
<dbReference type="RefSeq" id="WP_281834921.1">
    <property type="nucleotide sequence ID" value="NZ_BSDY01000006.1"/>
</dbReference>
<dbReference type="Gene3D" id="1.20.1420.30">
    <property type="entry name" value="NCX, central ion-binding region"/>
    <property type="match status" value="1"/>
</dbReference>
<evidence type="ECO:0000256" key="4">
    <source>
        <dbReference type="ARBA" id="ARBA00023136"/>
    </source>
</evidence>
<dbReference type="Pfam" id="PF01699">
    <property type="entry name" value="Na_Ca_ex"/>
    <property type="match status" value="2"/>
</dbReference>
<dbReference type="GO" id="GO:0005886">
    <property type="term" value="C:plasma membrane"/>
    <property type="evidence" value="ECO:0007669"/>
    <property type="project" value="TreeGrafter"/>
</dbReference>
<feature type="transmembrane region" description="Helical" evidence="5">
    <location>
        <begin position="280"/>
        <end position="301"/>
    </location>
</feature>
<keyword evidence="3 5" id="KW-1133">Transmembrane helix</keyword>
<organism evidence="7 8">
    <name type="scientific">Propionigenium maris DSM 9537</name>
    <dbReference type="NCBI Taxonomy" id="1123000"/>
    <lineage>
        <taxon>Bacteria</taxon>
        <taxon>Fusobacteriati</taxon>
        <taxon>Fusobacteriota</taxon>
        <taxon>Fusobacteriia</taxon>
        <taxon>Fusobacteriales</taxon>
        <taxon>Fusobacteriaceae</taxon>
        <taxon>Propionigenium</taxon>
    </lineage>
</organism>
<dbReference type="Proteomes" id="UP001144471">
    <property type="component" value="Unassembled WGS sequence"/>
</dbReference>
<dbReference type="InterPro" id="IPR044880">
    <property type="entry name" value="NCX_ion-bd_dom_sf"/>
</dbReference>
<evidence type="ECO:0000313" key="8">
    <source>
        <dbReference type="Proteomes" id="UP001144471"/>
    </source>
</evidence>
<evidence type="ECO:0000256" key="2">
    <source>
        <dbReference type="ARBA" id="ARBA00022692"/>
    </source>
</evidence>
<dbReference type="EMBL" id="BSDY01000006">
    <property type="protein sequence ID" value="GLI56046.1"/>
    <property type="molecule type" value="Genomic_DNA"/>
</dbReference>
<feature type="transmembrane region" description="Helical" evidence="5">
    <location>
        <begin position="129"/>
        <end position="150"/>
    </location>
</feature>
<accession>A0A9W6GLR1</accession>
<feature type="transmembrane region" description="Helical" evidence="5">
    <location>
        <begin position="179"/>
        <end position="199"/>
    </location>
</feature>
<reference evidence="7" key="1">
    <citation type="submission" date="2022-12" db="EMBL/GenBank/DDBJ databases">
        <title>Reference genome sequencing for broad-spectrum identification of bacterial and archaeal isolates by mass spectrometry.</title>
        <authorList>
            <person name="Sekiguchi Y."/>
            <person name="Tourlousse D.M."/>
        </authorList>
    </citation>
    <scope>NUCLEOTIDE SEQUENCE</scope>
    <source>
        <strain evidence="7">10succ1</strain>
    </source>
</reference>
<dbReference type="GO" id="GO:0006874">
    <property type="term" value="P:intracellular calcium ion homeostasis"/>
    <property type="evidence" value="ECO:0007669"/>
    <property type="project" value="TreeGrafter"/>
</dbReference>
<feature type="transmembrane region" description="Helical" evidence="5">
    <location>
        <begin position="205"/>
        <end position="225"/>
    </location>
</feature>
<evidence type="ECO:0000256" key="3">
    <source>
        <dbReference type="ARBA" id="ARBA00022989"/>
    </source>
</evidence>
<dbReference type="InterPro" id="IPR004837">
    <property type="entry name" value="NaCa_Exmemb"/>
</dbReference>
<name>A0A9W6GLR1_9FUSO</name>
<dbReference type="InterPro" id="IPR004481">
    <property type="entry name" value="K/Na/Ca-exchanger"/>
</dbReference>
<evidence type="ECO:0000256" key="5">
    <source>
        <dbReference type="SAM" id="Phobius"/>
    </source>
</evidence>
<feature type="transmembrane region" description="Helical" evidence="5">
    <location>
        <begin position="308"/>
        <end position="326"/>
    </location>
</feature>
<feature type="transmembrane region" description="Helical" evidence="5">
    <location>
        <begin position="103"/>
        <end position="123"/>
    </location>
</feature>
<dbReference type="PANTHER" id="PTHR10846:SF8">
    <property type="entry name" value="INNER MEMBRANE PROTEIN YRBG"/>
    <property type="match status" value="1"/>
</dbReference>
<feature type="transmembrane region" description="Helical" evidence="5">
    <location>
        <begin position="246"/>
        <end position="268"/>
    </location>
</feature>
<comment type="caution">
    <text evidence="7">The sequence shown here is derived from an EMBL/GenBank/DDBJ whole genome shotgun (WGS) entry which is preliminary data.</text>
</comment>
<evidence type="ECO:0000313" key="7">
    <source>
        <dbReference type="EMBL" id="GLI56046.1"/>
    </source>
</evidence>
<feature type="transmembrane region" description="Helical" evidence="5">
    <location>
        <begin position="72"/>
        <end position="91"/>
    </location>
</feature>
<protein>
    <recommendedName>
        <fullName evidence="6">Sodium/calcium exchanger membrane region domain-containing protein</fullName>
    </recommendedName>
</protein>
<sequence>MLNILIFLILAFIIIEAGKKLSICGDKLGDIMGLEKSWIGVIMLASITSLPELITSTAATMIGEPEMAVSNIFGSNLFNVFIIFILDIFFIKNSFSSSIGLKNYLSCFSSILLTSIFFLGFVFGDISLGGISLISIGIFLLYLVVMNLIYKLEHGRVFVDPIEENPEDSIVMSPREAKLGFAMSGLVVVAVGIALSNVADRIAETPIMGISLGESFVGVILLALATSLPELTVSIQAIKMKSYNMAAGNILGSNIFNIAIIFVVDLCYREGSLFDTLGEFHLISAISSILILLTLMIGMLFKDKKRKVDSWIIGGIYIAAMYILYIKR</sequence>
<dbReference type="PANTHER" id="PTHR10846">
    <property type="entry name" value="SODIUM/POTASSIUM/CALCIUM EXCHANGER"/>
    <property type="match status" value="1"/>
</dbReference>
<keyword evidence="8" id="KW-1185">Reference proteome</keyword>
<evidence type="ECO:0000259" key="6">
    <source>
        <dbReference type="Pfam" id="PF01699"/>
    </source>
</evidence>
<dbReference type="AlphaFoldDB" id="A0A9W6GLR1"/>
<dbReference type="GO" id="GO:0005262">
    <property type="term" value="F:calcium channel activity"/>
    <property type="evidence" value="ECO:0007669"/>
    <property type="project" value="TreeGrafter"/>
</dbReference>
<keyword evidence="2 5" id="KW-0812">Transmembrane</keyword>
<dbReference type="GO" id="GO:0008273">
    <property type="term" value="F:calcium, potassium:sodium antiporter activity"/>
    <property type="evidence" value="ECO:0007669"/>
    <property type="project" value="TreeGrafter"/>
</dbReference>
<comment type="subcellular location">
    <subcellularLocation>
        <location evidence="1">Membrane</location>
        <topology evidence="1">Multi-pass membrane protein</topology>
    </subcellularLocation>
</comment>
<proteinExistence type="predicted"/>